<evidence type="ECO:0000313" key="4">
    <source>
        <dbReference type="Proteomes" id="UP000464178"/>
    </source>
</evidence>
<evidence type="ECO:0000259" key="2">
    <source>
        <dbReference type="Pfam" id="PF07596"/>
    </source>
</evidence>
<evidence type="ECO:0000256" key="1">
    <source>
        <dbReference type="SAM" id="SignalP"/>
    </source>
</evidence>
<accession>A0A6P2CXK0</accession>
<sequence length="572" mass="61018">MRFALRTGGFAVVAALAAAVTALQPDAAPQSSSLSAAQPGDLPADLALVPADAVGFVHVGLAELWKNEVMDGFRKTWEKAGPKALSALDAQFIPAPSSIARGTAFVMLDDKKKPQAVGILAFSVAFDPAKVVKLYLPNNTTEKVGSKTVYRTPDHEVELYFPDNKHIVVGYGGSLNYYLSKEPAKDGPLAPAIKLAASGKVLVASADISALPIPPNAFKDVPPEGRAILQAKQLTLAVDLGADARVDLRATYADAAAAQGAEKAVKDLAELGRKELAKSKKELEDKLYDPKIKSPRPPSDLPEAMATVFGLGAINRLDEILTDPKFITRNNAELALAVPLPKELLVVGSGFVALGAALVLPAVQKVREAAARMQSSNNLKQLGLAIHNYHDANGHLPQDIVDKNGKPILSWRVAILPYIEQANLYNQFKLDEPWDSANNKPLSQAMIKVFVSPNGAFPDKPEFGVTHYRAVSGPGAAFEAGKKLKLTDFTDGTSNTIMVIETNDTVPWAKPGDYPFDPKKPLPKIAPAGAQKVFQALFGDGSVRAISTAVDEKTLKAFFTRAGGEVINEKDE</sequence>
<dbReference type="EMBL" id="LR593886">
    <property type="protein sequence ID" value="VTR91900.1"/>
    <property type="molecule type" value="Genomic_DNA"/>
</dbReference>
<name>A0A6P2CXK0_9BACT</name>
<dbReference type="RefSeq" id="WP_162666838.1">
    <property type="nucleotide sequence ID" value="NZ_LR593886.1"/>
</dbReference>
<dbReference type="PANTHER" id="PTHR30093:SF2">
    <property type="entry name" value="TYPE II SECRETION SYSTEM PROTEIN H"/>
    <property type="match status" value="1"/>
</dbReference>
<proteinExistence type="predicted"/>
<dbReference type="PANTHER" id="PTHR30093">
    <property type="entry name" value="GENERAL SECRETION PATHWAY PROTEIN G"/>
    <property type="match status" value="1"/>
</dbReference>
<feature type="signal peptide" evidence="1">
    <location>
        <begin position="1"/>
        <end position="27"/>
    </location>
</feature>
<feature type="chain" id="PRO_5027015074" description="DUF1559 domain-containing protein" evidence="1">
    <location>
        <begin position="28"/>
        <end position="572"/>
    </location>
</feature>
<reference evidence="3 4" key="1">
    <citation type="submission" date="2019-05" db="EMBL/GenBank/DDBJ databases">
        <authorList>
            <consortium name="Science for Life Laboratories"/>
        </authorList>
    </citation>
    <scope>NUCLEOTIDE SEQUENCE [LARGE SCALE GENOMIC DNA]</scope>
    <source>
        <strain evidence="3">Soil9</strain>
    </source>
</reference>
<organism evidence="3 4">
    <name type="scientific">Gemmata massiliana</name>
    <dbReference type="NCBI Taxonomy" id="1210884"/>
    <lineage>
        <taxon>Bacteria</taxon>
        <taxon>Pseudomonadati</taxon>
        <taxon>Planctomycetota</taxon>
        <taxon>Planctomycetia</taxon>
        <taxon>Gemmatales</taxon>
        <taxon>Gemmataceae</taxon>
        <taxon>Gemmata</taxon>
    </lineage>
</organism>
<protein>
    <recommendedName>
        <fullName evidence="2">DUF1559 domain-containing protein</fullName>
    </recommendedName>
</protein>
<dbReference type="KEGG" id="gms:SOIL9_58140"/>
<dbReference type="InterPro" id="IPR011453">
    <property type="entry name" value="DUF1559"/>
</dbReference>
<dbReference type="Pfam" id="PF07596">
    <property type="entry name" value="SBP_bac_10"/>
    <property type="match status" value="1"/>
</dbReference>
<keyword evidence="4" id="KW-1185">Reference proteome</keyword>
<feature type="domain" description="DUF1559" evidence="2">
    <location>
        <begin position="364"/>
        <end position="509"/>
    </location>
</feature>
<dbReference type="InterPro" id="IPR045584">
    <property type="entry name" value="Pilin-like"/>
</dbReference>
<evidence type="ECO:0000313" key="3">
    <source>
        <dbReference type="EMBL" id="VTR91900.1"/>
    </source>
</evidence>
<dbReference type="Proteomes" id="UP000464178">
    <property type="component" value="Chromosome"/>
</dbReference>
<dbReference type="AlphaFoldDB" id="A0A6P2CXK0"/>
<gene>
    <name evidence="3" type="ORF">SOIL9_58140</name>
</gene>
<dbReference type="SUPFAM" id="SSF54523">
    <property type="entry name" value="Pili subunits"/>
    <property type="match status" value="1"/>
</dbReference>
<keyword evidence="1" id="KW-0732">Signal</keyword>